<evidence type="ECO:0000313" key="3">
    <source>
        <dbReference type="EMBL" id="KAF9590605.1"/>
    </source>
</evidence>
<name>A0A835LDJ1_9MAGN</name>
<dbReference type="OrthoDB" id="10401302at2759"/>
<dbReference type="AlphaFoldDB" id="A0A835LDJ1"/>
<dbReference type="Proteomes" id="UP000631114">
    <property type="component" value="Unassembled WGS sequence"/>
</dbReference>
<evidence type="ECO:0000313" key="4">
    <source>
        <dbReference type="Proteomes" id="UP000631114"/>
    </source>
</evidence>
<keyword evidence="1" id="KW-0175">Coiled coil</keyword>
<sequence>MSNDTANIESTSNPTSMMINKEDDRALLLLQQQHINDKKSRARERRRRNRLAKKEKKKPVSTTEAEDDKGTEKTCETTLNGDSDRKLCCDEGIESQQLSVSLTPQSRTGAFERVAPSTSMAMDIGSVKDQLIDRGTEVLSTSGSKRKGDARTDTFKKVKVSSSTSAEIVELETDATSISDKQEKKEHWLQRVLRQQGWPQKKDSAPMPFQPQQQLERQPEQQQRLQPCWRDDTNTPSIGNLPLQGPTVWSPEFFIGGNPEKGPLKADQSTFMDDVALGLVHGARLPADIAYFTQYRDASQLYTHIARCLSGVIGATAELHNRVVRSGPCMLEMEKLHSSLSKLENDQTRTHLELQATSMNTHKQAEKIANQTHCLNVLQLRQRQIKKNLEEKNEQFKLIDQKYNEECQKNKALYNEFHQLLRKKKDQEDAHAEEVACLEEQYEKKLAQEKRLAIQSSVRCTLRVLGLSFEEYQTRCKALLEANKSPLCWLPELGPNGDFVPLVDFVDLEYEEKGSDNDAEEKRGTSGVESEATRMEPVTKSQSQGDGAVVVTETLQEASQTMQHQPTVPEVEKDISLPTATVSMA</sequence>
<protein>
    <submittedName>
        <fullName evidence="3">Uncharacterized protein</fullName>
    </submittedName>
</protein>
<feature type="region of interest" description="Disordered" evidence="2">
    <location>
        <begin position="197"/>
        <end position="222"/>
    </location>
</feature>
<feature type="compositionally biased region" description="Basic and acidic residues" evidence="2">
    <location>
        <begin position="511"/>
        <end position="524"/>
    </location>
</feature>
<comment type="caution">
    <text evidence="3">The sequence shown here is derived from an EMBL/GenBank/DDBJ whole genome shotgun (WGS) entry which is preliminary data.</text>
</comment>
<feature type="region of interest" description="Disordered" evidence="2">
    <location>
        <begin position="511"/>
        <end position="547"/>
    </location>
</feature>
<reference evidence="3 4" key="1">
    <citation type="submission" date="2020-10" db="EMBL/GenBank/DDBJ databases">
        <title>The Coptis chinensis genome and diversification of protoberbering-type alkaloids.</title>
        <authorList>
            <person name="Wang B."/>
            <person name="Shu S."/>
            <person name="Song C."/>
            <person name="Liu Y."/>
        </authorList>
    </citation>
    <scope>NUCLEOTIDE SEQUENCE [LARGE SCALE GENOMIC DNA]</scope>
    <source>
        <strain evidence="3">HL-2020</strain>
        <tissue evidence="3">Leaf</tissue>
    </source>
</reference>
<accession>A0A835LDJ1</accession>
<feature type="region of interest" description="Disordered" evidence="2">
    <location>
        <begin position="1"/>
        <end position="77"/>
    </location>
</feature>
<evidence type="ECO:0000256" key="1">
    <source>
        <dbReference type="SAM" id="Coils"/>
    </source>
</evidence>
<feature type="compositionally biased region" description="Polar residues" evidence="2">
    <location>
        <begin position="1"/>
        <end position="18"/>
    </location>
</feature>
<keyword evidence="4" id="KW-1185">Reference proteome</keyword>
<dbReference type="EMBL" id="JADFTS010000009">
    <property type="protein sequence ID" value="KAF9590605.1"/>
    <property type="molecule type" value="Genomic_DNA"/>
</dbReference>
<organism evidence="3 4">
    <name type="scientific">Coptis chinensis</name>
    <dbReference type="NCBI Taxonomy" id="261450"/>
    <lineage>
        <taxon>Eukaryota</taxon>
        <taxon>Viridiplantae</taxon>
        <taxon>Streptophyta</taxon>
        <taxon>Embryophyta</taxon>
        <taxon>Tracheophyta</taxon>
        <taxon>Spermatophyta</taxon>
        <taxon>Magnoliopsida</taxon>
        <taxon>Ranunculales</taxon>
        <taxon>Ranunculaceae</taxon>
        <taxon>Coptidoideae</taxon>
        <taxon>Coptis</taxon>
    </lineage>
</organism>
<feature type="coiled-coil region" evidence="1">
    <location>
        <begin position="375"/>
        <end position="441"/>
    </location>
</feature>
<feature type="compositionally biased region" description="Basic residues" evidence="2">
    <location>
        <begin position="40"/>
        <end position="59"/>
    </location>
</feature>
<gene>
    <name evidence="3" type="ORF">IFM89_035923</name>
</gene>
<feature type="compositionally biased region" description="Low complexity" evidence="2">
    <location>
        <begin position="210"/>
        <end position="222"/>
    </location>
</feature>
<proteinExistence type="predicted"/>
<evidence type="ECO:0000256" key="2">
    <source>
        <dbReference type="SAM" id="MobiDB-lite"/>
    </source>
</evidence>